<evidence type="ECO:0000256" key="1">
    <source>
        <dbReference type="SAM" id="Phobius"/>
    </source>
</evidence>
<accession>A0A2N6SVM7</accession>
<feature type="transmembrane region" description="Helical" evidence="1">
    <location>
        <begin position="51"/>
        <end position="71"/>
    </location>
</feature>
<gene>
    <name evidence="2" type="ORF">CJ204_12745</name>
</gene>
<evidence type="ECO:0008006" key="4">
    <source>
        <dbReference type="Google" id="ProtNLM"/>
    </source>
</evidence>
<keyword evidence="1" id="KW-1133">Transmembrane helix</keyword>
<dbReference type="RefSeq" id="WP_102214876.1">
    <property type="nucleotide sequence ID" value="NZ_PNHF01000045.1"/>
</dbReference>
<comment type="caution">
    <text evidence="2">The sequence shown here is derived from an EMBL/GenBank/DDBJ whole genome shotgun (WGS) entry which is preliminary data.</text>
</comment>
<organism evidence="2 3">
    <name type="scientific">Corynebacterium xerosis</name>
    <dbReference type="NCBI Taxonomy" id="1725"/>
    <lineage>
        <taxon>Bacteria</taxon>
        <taxon>Bacillati</taxon>
        <taxon>Actinomycetota</taxon>
        <taxon>Actinomycetes</taxon>
        <taxon>Mycobacteriales</taxon>
        <taxon>Corynebacteriaceae</taxon>
        <taxon>Corynebacterium</taxon>
    </lineage>
</organism>
<proteinExistence type="predicted"/>
<keyword evidence="1" id="KW-0472">Membrane</keyword>
<keyword evidence="1" id="KW-0812">Transmembrane</keyword>
<dbReference type="Proteomes" id="UP000235363">
    <property type="component" value="Unassembled WGS sequence"/>
</dbReference>
<dbReference type="AlphaFoldDB" id="A0A2N6SVM7"/>
<evidence type="ECO:0000313" key="2">
    <source>
        <dbReference type="EMBL" id="PMC61121.1"/>
    </source>
</evidence>
<sequence length="139" mass="14336">MTISPFRLAALTLAWATLWSGAFVAMKVASDHAGAYTIVGSAWTRLESGETAWTGVVTSIFAISCLVMGTILTPKLVPPGNPWLSTGIQSLAAGLPALAVGPLFEDASPLALAMCIPVAIGVALATRRPRPAAVPRPLN</sequence>
<evidence type="ECO:0000313" key="3">
    <source>
        <dbReference type="Proteomes" id="UP000235363"/>
    </source>
</evidence>
<dbReference type="EMBL" id="PNHF01000045">
    <property type="protein sequence ID" value="PMC61121.1"/>
    <property type="molecule type" value="Genomic_DNA"/>
</dbReference>
<name>A0A2N6SVM7_9CORY</name>
<protein>
    <recommendedName>
        <fullName evidence="4">EamA family transporter</fullName>
    </recommendedName>
</protein>
<reference evidence="2 3" key="1">
    <citation type="submission" date="2017-09" db="EMBL/GenBank/DDBJ databases">
        <title>Bacterial strain isolated from the female urinary microbiota.</title>
        <authorList>
            <person name="Thomas-White K."/>
            <person name="Kumar N."/>
            <person name="Forster S."/>
            <person name="Putonti C."/>
            <person name="Lawley T."/>
            <person name="Wolfe A.J."/>
        </authorList>
    </citation>
    <scope>NUCLEOTIDE SEQUENCE [LARGE SCALE GENOMIC DNA]</scope>
    <source>
        <strain evidence="2 3">UMB0908</strain>
    </source>
</reference>
<feature type="transmembrane region" description="Helical" evidence="1">
    <location>
        <begin position="110"/>
        <end position="126"/>
    </location>
</feature>